<dbReference type="PROSITE" id="PS50850">
    <property type="entry name" value="MFS"/>
    <property type="match status" value="1"/>
</dbReference>
<accession>A0ABR6Z8M3</accession>
<evidence type="ECO:0000313" key="9">
    <source>
        <dbReference type="EMBL" id="MBC3908018.1"/>
    </source>
</evidence>
<dbReference type="Gene3D" id="1.20.1720.10">
    <property type="entry name" value="Multidrug resistance protein D"/>
    <property type="match status" value="1"/>
</dbReference>
<evidence type="ECO:0000256" key="5">
    <source>
        <dbReference type="ARBA" id="ARBA00022989"/>
    </source>
</evidence>
<dbReference type="Proteomes" id="UP000646911">
    <property type="component" value="Unassembled WGS sequence"/>
</dbReference>
<protein>
    <submittedName>
        <fullName evidence="9">MFS transporter</fullName>
    </submittedName>
</protein>
<proteinExistence type="predicted"/>
<evidence type="ECO:0000256" key="3">
    <source>
        <dbReference type="ARBA" id="ARBA00022475"/>
    </source>
</evidence>
<gene>
    <name evidence="9" type="ORF">H8L47_10605</name>
</gene>
<keyword evidence="10" id="KW-1185">Reference proteome</keyword>
<evidence type="ECO:0000313" key="10">
    <source>
        <dbReference type="Proteomes" id="UP000646911"/>
    </source>
</evidence>
<reference evidence="9 10" key="1">
    <citation type="submission" date="2020-08" db="EMBL/GenBank/DDBJ databases">
        <title>Novel species isolated from subtropical streams in China.</title>
        <authorList>
            <person name="Lu H."/>
        </authorList>
    </citation>
    <scope>NUCLEOTIDE SEQUENCE [LARGE SCALE GENOMIC DNA]</scope>
    <source>
        <strain evidence="9 10">NL8W</strain>
    </source>
</reference>
<evidence type="ECO:0000256" key="7">
    <source>
        <dbReference type="SAM" id="Phobius"/>
    </source>
</evidence>
<keyword evidence="2" id="KW-0813">Transport</keyword>
<evidence type="ECO:0000256" key="1">
    <source>
        <dbReference type="ARBA" id="ARBA00004651"/>
    </source>
</evidence>
<dbReference type="InterPro" id="IPR036259">
    <property type="entry name" value="MFS_trans_sf"/>
</dbReference>
<keyword evidence="5 7" id="KW-1133">Transmembrane helix</keyword>
<feature type="transmembrane region" description="Helical" evidence="7">
    <location>
        <begin position="64"/>
        <end position="83"/>
    </location>
</feature>
<dbReference type="InterPro" id="IPR011701">
    <property type="entry name" value="MFS"/>
</dbReference>
<feature type="transmembrane region" description="Helical" evidence="7">
    <location>
        <begin position="34"/>
        <end position="52"/>
    </location>
</feature>
<evidence type="ECO:0000256" key="2">
    <source>
        <dbReference type="ARBA" id="ARBA00022448"/>
    </source>
</evidence>
<comment type="caution">
    <text evidence="9">The sequence shown here is derived from an EMBL/GenBank/DDBJ whole genome shotgun (WGS) entry which is preliminary data.</text>
</comment>
<evidence type="ECO:0000256" key="4">
    <source>
        <dbReference type="ARBA" id="ARBA00022692"/>
    </source>
</evidence>
<keyword evidence="4 7" id="KW-0812">Transmembrane</keyword>
<organism evidence="9 10">
    <name type="scientific">Undibacterium umbellatum</name>
    <dbReference type="NCBI Taxonomy" id="2762300"/>
    <lineage>
        <taxon>Bacteria</taxon>
        <taxon>Pseudomonadati</taxon>
        <taxon>Pseudomonadota</taxon>
        <taxon>Betaproteobacteria</taxon>
        <taxon>Burkholderiales</taxon>
        <taxon>Oxalobacteraceae</taxon>
        <taxon>Undibacterium</taxon>
    </lineage>
</organism>
<dbReference type="SUPFAM" id="SSF103473">
    <property type="entry name" value="MFS general substrate transporter"/>
    <property type="match status" value="1"/>
</dbReference>
<comment type="subcellular location">
    <subcellularLocation>
        <location evidence="1">Cell membrane</location>
        <topology evidence="1">Multi-pass membrane protein</topology>
    </subcellularLocation>
</comment>
<feature type="transmembrane region" description="Helical" evidence="7">
    <location>
        <begin position="156"/>
        <end position="179"/>
    </location>
</feature>
<dbReference type="Pfam" id="PF07690">
    <property type="entry name" value="MFS_1"/>
    <property type="match status" value="1"/>
</dbReference>
<dbReference type="PANTHER" id="PTHR42718:SF46">
    <property type="entry name" value="BLR6921 PROTEIN"/>
    <property type="match status" value="1"/>
</dbReference>
<feature type="domain" description="Major facilitator superfamily (MFS) profile" evidence="8">
    <location>
        <begin position="1"/>
        <end position="195"/>
    </location>
</feature>
<dbReference type="EMBL" id="JACOFX010000004">
    <property type="protein sequence ID" value="MBC3908018.1"/>
    <property type="molecule type" value="Genomic_DNA"/>
</dbReference>
<feature type="transmembrane region" description="Helical" evidence="7">
    <location>
        <begin position="130"/>
        <end position="150"/>
    </location>
</feature>
<name>A0ABR6Z8M3_9BURK</name>
<evidence type="ECO:0000256" key="6">
    <source>
        <dbReference type="ARBA" id="ARBA00023136"/>
    </source>
</evidence>
<keyword evidence="6 7" id="KW-0472">Membrane</keyword>
<feature type="transmembrane region" description="Helical" evidence="7">
    <location>
        <begin position="89"/>
        <end position="110"/>
    </location>
</feature>
<keyword evidence="3" id="KW-1003">Cell membrane</keyword>
<dbReference type="InterPro" id="IPR020846">
    <property type="entry name" value="MFS_dom"/>
</dbReference>
<sequence length="195" mass="20174">MLAIVQATLIFTITFINVPLPKIASEFALSPANLLLVTAAYGLPFSGLLLFGGRLADRYRGRQMFGVGLSILGLASMVAAFAPNFEVLVGMRFAQGVGGALTAPAAMALLRTLFPQTTAFGKAMATSGGLSVLGPTVGLAALMSVAVVQADVVVGYVWALGTTAVVYVIAARLAMVLLYRSSAQGLRGCRPIQAH</sequence>
<dbReference type="PANTHER" id="PTHR42718">
    <property type="entry name" value="MAJOR FACILITATOR SUPERFAMILY MULTIDRUG TRANSPORTER MFSC"/>
    <property type="match status" value="1"/>
</dbReference>
<evidence type="ECO:0000259" key="8">
    <source>
        <dbReference type="PROSITE" id="PS50850"/>
    </source>
</evidence>